<organism evidence="1">
    <name type="scientific">marine metagenome</name>
    <dbReference type="NCBI Taxonomy" id="408172"/>
    <lineage>
        <taxon>unclassified sequences</taxon>
        <taxon>metagenomes</taxon>
        <taxon>ecological metagenomes</taxon>
    </lineage>
</organism>
<accession>A0A382EA44</accession>
<evidence type="ECO:0000313" key="1">
    <source>
        <dbReference type="EMBL" id="SVB47500.1"/>
    </source>
</evidence>
<reference evidence="1" key="1">
    <citation type="submission" date="2018-05" db="EMBL/GenBank/DDBJ databases">
        <authorList>
            <person name="Lanie J.A."/>
            <person name="Ng W.-L."/>
            <person name="Kazmierczak K.M."/>
            <person name="Andrzejewski T.M."/>
            <person name="Davidsen T.M."/>
            <person name="Wayne K.J."/>
            <person name="Tettelin H."/>
            <person name="Glass J.I."/>
            <person name="Rusch D."/>
            <person name="Podicherti R."/>
            <person name="Tsui H.-C.T."/>
            <person name="Winkler M.E."/>
        </authorList>
    </citation>
    <scope>NUCLEOTIDE SEQUENCE</scope>
</reference>
<dbReference type="EMBL" id="UINC01043447">
    <property type="protein sequence ID" value="SVB47500.1"/>
    <property type="molecule type" value="Genomic_DNA"/>
</dbReference>
<sequence length="264" mass="30503">MNAEDMHQETKLFDENGRCLPFNINAPVNIETRRYFTFESVEINYKDIYNRIKNHLDPKTKLTFEEFETRSKNIFKNLQKEPLTENITKGIGVPFFLPNKSHSDIGNELVNHYLKALEKSFHETNPKYDFVNHCKEDLSNQLTTIPNSRHGKLLDLMQEDVVVGYYYPCMMEYSIPAAIERINSLPSQFLLAGGFDTCSAFIGSPNLLLKTKGYPPLLWMTALKGEREDVGYHIEAYGYNLTFNRRAHLNHAAEYWAHAVVILG</sequence>
<name>A0A382EA44_9ZZZZ</name>
<dbReference type="AlphaFoldDB" id="A0A382EA44"/>
<protein>
    <submittedName>
        <fullName evidence="1">Uncharacterized protein</fullName>
    </submittedName>
</protein>
<gene>
    <name evidence="1" type="ORF">METZ01_LOCUS200354</name>
</gene>
<proteinExistence type="predicted"/>